<dbReference type="EMBL" id="JADCNM010000012">
    <property type="protein sequence ID" value="KAG0459462.1"/>
    <property type="molecule type" value="Genomic_DNA"/>
</dbReference>
<gene>
    <name evidence="3" type="ORF">HPP92_022590</name>
</gene>
<dbReference type="PROSITE" id="PS51352">
    <property type="entry name" value="THIOREDOXIN_2"/>
    <property type="match status" value="1"/>
</dbReference>
<protein>
    <recommendedName>
        <fullName evidence="2">Thioredoxin domain-containing protein</fullName>
    </recommendedName>
</protein>
<dbReference type="OrthoDB" id="2121326at2759"/>
<reference evidence="3 4" key="1">
    <citation type="journal article" date="2020" name="Nat. Food">
        <title>A phased Vanilla planifolia genome enables genetic improvement of flavour and production.</title>
        <authorList>
            <person name="Hasing T."/>
            <person name="Tang H."/>
            <person name="Brym M."/>
            <person name="Khazi F."/>
            <person name="Huang T."/>
            <person name="Chambers A.H."/>
        </authorList>
    </citation>
    <scope>NUCLEOTIDE SEQUENCE [LARGE SCALE GENOMIC DNA]</scope>
    <source>
        <tissue evidence="3">Leaf</tissue>
    </source>
</reference>
<dbReference type="Pfam" id="PF00085">
    <property type="entry name" value="Thioredoxin"/>
    <property type="match status" value="1"/>
</dbReference>
<evidence type="ECO:0000313" key="4">
    <source>
        <dbReference type="Proteomes" id="UP000639772"/>
    </source>
</evidence>
<organism evidence="3 4">
    <name type="scientific">Vanilla planifolia</name>
    <name type="common">Vanilla</name>
    <dbReference type="NCBI Taxonomy" id="51239"/>
    <lineage>
        <taxon>Eukaryota</taxon>
        <taxon>Viridiplantae</taxon>
        <taxon>Streptophyta</taxon>
        <taxon>Embryophyta</taxon>
        <taxon>Tracheophyta</taxon>
        <taxon>Spermatophyta</taxon>
        <taxon>Magnoliopsida</taxon>
        <taxon>Liliopsida</taxon>
        <taxon>Asparagales</taxon>
        <taxon>Orchidaceae</taxon>
        <taxon>Vanilloideae</taxon>
        <taxon>Vanilleae</taxon>
        <taxon>Vanilla</taxon>
    </lineage>
</organism>
<dbReference type="AlphaFoldDB" id="A0A835Q0W5"/>
<dbReference type="Proteomes" id="UP000639772">
    <property type="component" value="Chromosome 12"/>
</dbReference>
<evidence type="ECO:0000313" key="3">
    <source>
        <dbReference type="EMBL" id="KAG0459462.1"/>
    </source>
</evidence>
<dbReference type="SUPFAM" id="SSF52833">
    <property type="entry name" value="Thioredoxin-like"/>
    <property type="match status" value="1"/>
</dbReference>
<evidence type="ECO:0000256" key="1">
    <source>
        <dbReference type="ARBA" id="ARBA00023157"/>
    </source>
</evidence>
<comment type="caution">
    <text evidence="3">The sequence shown here is derived from an EMBL/GenBank/DDBJ whole genome shotgun (WGS) entry which is preliminary data.</text>
</comment>
<evidence type="ECO:0000259" key="2">
    <source>
        <dbReference type="PROSITE" id="PS51352"/>
    </source>
</evidence>
<dbReference type="InterPro" id="IPR013766">
    <property type="entry name" value="Thioredoxin_domain"/>
</dbReference>
<feature type="domain" description="Thioredoxin" evidence="2">
    <location>
        <begin position="1"/>
        <end position="86"/>
    </location>
</feature>
<name>A0A835Q0W5_VANPL</name>
<dbReference type="PANTHER" id="PTHR46115">
    <property type="entry name" value="THIOREDOXIN-LIKE PROTEIN 1"/>
    <property type="match status" value="1"/>
</dbReference>
<proteinExistence type="predicted"/>
<sequence>MVVANFTAPWCGPCRAITPFSSELSKKYPELVFLVVNVDELAELCSIWDILVTPTFYFLKDGEQLDKMIGSKQPELEQKAIDSMKLVINEPNPSSSGGMPNINGFRAGILNRANWTQEEHACPRRCRTVGAVMMANHASASQT</sequence>
<keyword evidence="1" id="KW-1015">Disulfide bond</keyword>
<dbReference type="Gene3D" id="3.40.30.10">
    <property type="entry name" value="Glutaredoxin"/>
    <property type="match status" value="1"/>
</dbReference>
<dbReference type="InterPro" id="IPR036249">
    <property type="entry name" value="Thioredoxin-like_sf"/>
</dbReference>
<accession>A0A835Q0W5</accession>
<dbReference type="CDD" id="cd02947">
    <property type="entry name" value="TRX_family"/>
    <property type="match status" value="1"/>
</dbReference>